<evidence type="ECO:0000313" key="1">
    <source>
        <dbReference type="EMBL" id="KAK9159981.1"/>
    </source>
</evidence>
<evidence type="ECO:0000313" key="2">
    <source>
        <dbReference type="Proteomes" id="UP001420932"/>
    </source>
</evidence>
<reference evidence="1 2" key="1">
    <citation type="submission" date="2024-01" db="EMBL/GenBank/DDBJ databases">
        <title>Genome assemblies of Stephania.</title>
        <authorList>
            <person name="Yang L."/>
        </authorList>
    </citation>
    <scope>NUCLEOTIDE SEQUENCE [LARGE SCALE GENOMIC DNA]</scope>
    <source>
        <strain evidence="1">YNDBR</strain>
        <tissue evidence="1">Leaf</tissue>
    </source>
</reference>
<sequence length="56" mass="6492">MIQTLILINFLPQSLSLAYNCPAFLWLMFHLQLAGLCLPLDLFDFVLIRESSSFWS</sequence>
<comment type="caution">
    <text evidence="1">The sequence shown here is derived from an EMBL/GenBank/DDBJ whole genome shotgun (WGS) entry which is preliminary data.</text>
</comment>
<dbReference type="EMBL" id="JBBNAF010000003">
    <property type="protein sequence ID" value="KAK9159981.1"/>
    <property type="molecule type" value="Genomic_DNA"/>
</dbReference>
<protein>
    <submittedName>
        <fullName evidence="1">Uncharacterized protein</fullName>
    </submittedName>
</protein>
<name>A0AAP0KWG8_9MAGN</name>
<dbReference type="AlphaFoldDB" id="A0AAP0KWG8"/>
<gene>
    <name evidence="1" type="ORF">Syun_006322</name>
</gene>
<proteinExistence type="predicted"/>
<organism evidence="1 2">
    <name type="scientific">Stephania yunnanensis</name>
    <dbReference type="NCBI Taxonomy" id="152371"/>
    <lineage>
        <taxon>Eukaryota</taxon>
        <taxon>Viridiplantae</taxon>
        <taxon>Streptophyta</taxon>
        <taxon>Embryophyta</taxon>
        <taxon>Tracheophyta</taxon>
        <taxon>Spermatophyta</taxon>
        <taxon>Magnoliopsida</taxon>
        <taxon>Ranunculales</taxon>
        <taxon>Menispermaceae</taxon>
        <taxon>Menispermoideae</taxon>
        <taxon>Cissampelideae</taxon>
        <taxon>Stephania</taxon>
    </lineage>
</organism>
<accession>A0AAP0KWG8</accession>
<dbReference type="Proteomes" id="UP001420932">
    <property type="component" value="Unassembled WGS sequence"/>
</dbReference>
<keyword evidence="2" id="KW-1185">Reference proteome</keyword>